<protein>
    <recommendedName>
        <fullName evidence="3">YCII-related domain-containing protein</fullName>
    </recommendedName>
</protein>
<keyword evidence="2" id="KW-1185">Reference proteome</keyword>
<name>G0W742_NAUDC</name>
<evidence type="ECO:0000313" key="1">
    <source>
        <dbReference type="EMBL" id="CCD23603.1"/>
    </source>
</evidence>
<dbReference type="SUPFAM" id="SSF54909">
    <property type="entry name" value="Dimeric alpha+beta barrel"/>
    <property type="match status" value="1"/>
</dbReference>
<dbReference type="PANTHER" id="PTHR33606:SF3">
    <property type="entry name" value="PROTEIN YCII"/>
    <property type="match status" value="1"/>
</dbReference>
<proteinExistence type="predicted"/>
<evidence type="ECO:0008006" key="3">
    <source>
        <dbReference type="Google" id="ProtNLM"/>
    </source>
</evidence>
<dbReference type="PANTHER" id="PTHR33606">
    <property type="entry name" value="PROTEIN YCII"/>
    <property type="match status" value="1"/>
</dbReference>
<accession>G0W742</accession>
<sequence>MVEWCVIINDKKGSDRSAFNSQHFAGIPALVEQGKVVCGGAIYNEPTEEGGNPTVAGSHLQVVADTKEEVMELVKKDIFAKEGIWDVDNAIIYRFDAALRLPKK</sequence>
<dbReference type="GeneID" id="11497773"/>
<dbReference type="InterPro" id="IPR051807">
    <property type="entry name" value="Sec-metab_biosynth-assoc"/>
</dbReference>
<dbReference type="Gene3D" id="3.30.70.1060">
    <property type="entry name" value="Dimeric alpha+beta barrel"/>
    <property type="match status" value="1"/>
</dbReference>
<dbReference type="KEGG" id="ndi:NDAI_0B05700"/>
<dbReference type="InterPro" id="IPR011008">
    <property type="entry name" value="Dimeric_a/b-barrel"/>
</dbReference>
<organism evidence="1 2">
    <name type="scientific">Naumovozyma dairenensis (strain ATCC 10597 / BCRC 20456 / CBS 421 / NBRC 0211 / NRRL Y-12639)</name>
    <name type="common">Saccharomyces dairenensis</name>
    <dbReference type="NCBI Taxonomy" id="1071378"/>
    <lineage>
        <taxon>Eukaryota</taxon>
        <taxon>Fungi</taxon>
        <taxon>Dikarya</taxon>
        <taxon>Ascomycota</taxon>
        <taxon>Saccharomycotina</taxon>
        <taxon>Saccharomycetes</taxon>
        <taxon>Saccharomycetales</taxon>
        <taxon>Saccharomycetaceae</taxon>
        <taxon>Naumovozyma</taxon>
    </lineage>
</organism>
<evidence type="ECO:0000313" key="2">
    <source>
        <dbReference type="Proteomes" id="UP000000689"/>
    </source>
</evidence>
<dbReference type="AlphaFoldDB" id="G0W742"/>
<dbReference type="EMBL" id="HE580268">
    <property type="protein sequence ID" value="CCD23603.1"/>
    <property type="molecule type" value="Genomic_DNA"/>
</dbReference>
<dbReference type="OMA" id="FAKEGIW"/>
<dbReference type="Proteomes" id="UP000000689">
    <property type="component" value="Chromosome 2"/>
</dbReference>
<gene>
    <name evidence="1" type="primary">NDAI0B05700</name>
    <name evidence="1" type="ordered locus">NDAI_0B05700</name>
</gene>
<dbReference type="OrthoDB" id="5519740at2759"/>
<dbReference type="HOGENOM" id="CLU_110355_2_2_1"/>
<reference evidence="1 2" key="1">
    <citation type="journal article" date="2011" name="Proc. Natl. Acad. Sci. U.S.A.">
        <title>Evolutionary erosion of yeast sex chromosomes by mating-type switching accidents.</title>
        <authorList>
            <person name="Gordon J.L."/>
            <person name="Armisen D."/>
            <person name="Proux-Wera E."/>
            <person name="Oheigeartaigh S.S."/>
            <person name="Byrne K.P."/>
            <person name="Wolfe K.H."/>
        </authorList>
    </citation>
    <scope>NUCLEOTIDE SEQUENCE [LARGE SCALE GENOMIC DNA]</scope>
    <source>
        <strain evidence="2">ATCC 10597 / BCRC 20456 / CBS 421 / NBRC 0211 / NRRL Y-12639</strain>
    </source>
</reference>
<dbReference type="RefSeq" id="XP_003668846.1">
    <property type="nucleotide sequence ID" value="XM_003668798.1"/>
</dbReference>
<dbReference type="eggNOG" id="ENOG502S4AZ">
    <property type="taxonomic scope" value="Eukaryota"/>
</dbReference>